<evidence type="ECO:0000313" key="1">
    <source>
        <dbReference type="EMBL" id="CAB5223412.1"/>
    </source>
</evidence>
<protein>
    <submittedName>
        <fullName evidence="1">Uncharacterized protein</fullName>
    </submittedName>
</protein>
<proteinExistence type="predicted"/>
<accession>A0A6J7X351</accession>
<dbReference type="EMBL" id="LR798317">
    <property type="protein sequence ID" value="CAB5223412.1"/>
    <property type="molecule type" value="Genomic_DNA"/>
</dbReference>
<organism evidence="1">
    <name type="scientific">uncultured Caudovirales phage</name>
    <dbReference type="NCBI Taxonomy" id="2100421"/>
    <lineage>
        <taxon>Viruses</taxon>
        <taxon>Duplodnaviria</taxon>
        <taxon>Heunggongvirae</taxon>
        <taxon>Uroviricota</taxon>
        <taxon>Caudoviricetes</taxon>
        <taxon>Peduoviridae</taxon>
        <taxon>Maltschvirus</taxon>
        <taxon>Maltschvirus maltsch</taxon>
    </lineage>
</organism>
<sequence>MLFFKRPQGGAVQREYIAPPKGRLQIMIDVDEYGTTEATVHASGPVKAAQAKILHDVLGAYSTRTEADRTRTAAEAFAPQPRVPLAKEVGQC</sequence>
<name>A0A6J7X351_9CAUD</name>
<gene>
    <name evidence="1" type="ORF">UFOVP380_52</name>
</gene>
<reference evidence="1" key="1">
    <citation type="submission" date="2020-05" db="EMBL/GenBank/DDBJ databases">
        <authorList>
            <person name="Chiriac C."/>
            <person name="Salcher M."/>
            <person name="Ghai R."/>
            <person name="Kavagutti S V."/>
        </authorList>
    </citation>
    <scope>NUCLEOTIDE SEQUENCE</scope>
</reference>